<keyword evidence="5" id="KW-1185">Reference proteome</keyword>
<dbReference type="GO" id="GO:0008239">
    <property type="term" value="F:dipeptidyl-peptidase activity"/>
    <property type="evidence" value="ECO:0007669"/>
    <property type="project" value="InterPro"/>
</dbReference>
<feature type="domain" description="Xaa-Pro dipeptidyl-peptidase C-terminal" evidence="3">
    <location>
        <begin position="320"/>
        <end position="545"/>
    </location>
</feature>
<gene>
    <name evidence="4" type="ORF">COR50_20445</name>
</gene>
<feature type="signal peptide" evidence="2">
    <location>
        <begin position="1"/>
        <end position="19"/>
    </location>
</feature>
<dbReference type="Gene3D" id="2.60.120.260">
    <property type="entry name" value="Galactose-binding domain-like"/>
    <property type="match status" value="1"/>
</dbReference>
<dbReference type="AlphaFoldDB" id="A0A291QZK1"/>
<reference evidence="4 5" key="1">
    <citation type="submission" date="2017-10" db="EMBL/GenBank/DDBJ databases">
        <title>Paenichitinophaga pekingensis gen. nov., sp. nov., isolated from activated sludge.</title>
        <authorList>
            <person name="Jin D."/>
            <person name="Kong X."/>
            <person name="Deng Y."/>
            <person name="Bai Z."/>
        </authorList>
    </citation>
    <scope>NUCLEOTIDE SEQUENCE [LARGE SCALE GENOMIC DNA]</scope>
    <source>
        <strain evidence="4 5">13</strain>
    </source>
</reference>
<dbReference type="Gene3D" id="1.10.3020.10">
    <property type="entry name" value="alpha-amino acid ester hydrolase ( Helical cap domain)"/>
    <property type="match status" value="1"/>
</dbReference>
<keyword evidence="1" id="KW-0378">Hydrolase</keyword>
<dbReference type="EMBL" id="CP023777">
    <property type="protein sequence ID" value="ATL49355.1"/>
    <property type="molecule type" value="Genomic_DNA"/>
</dbReference>
<dbReference type="Pfam" id="PF02129">
    <property type="entry name" value="Peptidase_S15"/>
    <property type="match status" value="1"/>
</dbReference>
<dbReference type="InterPro" id="IPR013736">
    <property type="entry name" value="Xaa-Pro_dipept_C"/>
</dbReference>
<protein>
    <submittedName>
        <fullName evidence="4">Peptidase S15</fullName>
    </submittedName>
</protein>
<feature type="chain" id="PRO_5012200466" evidence="2">
    <location>
        <begin position="20"/>
        <end position="560"/>
    </location>
</feature>
<dbReference type="OrthoDB" id="319764at2"/>
<dbReference type="SUPFAM" id="SSF53474">
    <property type="entry name" value="alpha/beta-Hydrolases"/>
    <property type="match status" value="1"/>
</dbReference>
<sequence>MKYLGFFLIALLACKITFAQQPSRGNDNYVIQDSILIPTNSGIDISAIIVRKKGNSGPLPAILFYTTYYQGPNDAIFAKRSADRGYVGIVAYARGIRTDLKHYAPYQHEQKDIYDILDWISKQSWCNGSIGMYGGSYTGFSQWATAKNIHPALKTIVPQVAVMPGFDVPMENNVQMNLGLYWPNDNIYKNAPIRRSLPFEWYQQGIAFEKLDSLAGYKNEIFQEWLQHPAYDNYWQSMVPSPEEYEKINIPVLSTTGYYDGSQIGALQYFKLHNKYNKDANHYFVIGPYDHWGGQARPSLNLMGYEIDSVANISMMDLAYQWLDYILKGKPKPALLKDKLNYQVMGTNEWQHAASLNSINNDTLTFYLHSGGLVNVKPRLAAFEKQVVDFGDRETQNNYFTPNIIFDSLDISHGLTFTTAAFEEDFTMNGSFAGELAAEINKRDMDISLALYELLPNGKYFFLTRYIGRASYAKDSGSRHLLQPGKKESIVFDNTRFVSKKIGKGSRFVILLNINKHPFEIINYGSGKPVAEETIADAGEPLQIKWYNNSYIKIPVHRNR</sequence>
<evidence type="ECO:0000313" key="4">
    <source>
        <dbReference type="EMBL" id="ATL49355.1"/>
    </source>
</evidence>
<dbReference type="Pfam" id="PF08530">
    <property type="entry name" value="PepX_C"/>
    <property type="match status" value="1"/>
</dbReference>
<evidence type="ECO:0000256" key="1">
    <source>
        <dbReference type="ARBA" id="ARBA00022801"/>
    </source>
</evidence>
<dbReference type="KEGG" id="cbae:COR50_20445"/>
<evidence type="ECO:0000256" key="2">
    <source>
        <dbReference type="SAM" id="SignalP"/>
    </source>
</evidence>
<keyword evidence="2" id="KW-0732">Signal</keyword>
<dbReference type="InterPro" id="IPR005674">
    <property type="entry name" value="CocE/Ser_esterase"/>
</dbReference>
<dbReference type="RefSeq" id="WP_098195723.1">
    <property type="nucleotide sequence ID" value="NZ_CP023777.1"/>
</dbReference>
<dbReference type="InterPro" id="IPR000383">
    <property type="entry name" value="Xaa-Pro-like_dom"/>
</dbReference>
<organism evidence="4 5">
    <name type="scientific">Chitinophaga caeni</name>
    <dbReference type="NCBI Taxonomy" id="2029983"/>
    <lineage>
        <taxon>Bacteria</taxon>
        <taxon>Pseudomonadati</taxon>
        <taxon>Bacteroidota</taxon>
        <taxon>Chitinophagia</taxon>
        <taxon>Chitinophagales</taxon>
        <taxon>Chitinophagaceae</taxon>
        <taxon>Chitinophaga</taxon>
    </lineage>
</organism>
<dbReference type="Gene3D" id="3.40.50.1820">
    <property type="entry name" value="alpha/beta hydrolase"/>
    <property type="match status" value="1"/>
</dbReference>
<dbReference type="InterPro" id="IPR008979">
    <property type="entry name" value="Galactose-bd-like_sf"/>
</dbReference>
<dbReference type="SUPFAM" id="SSF49785">
    <property type="entry name" value="Galactose-binding domain-like"/>
    <property type="match status" value="1"/>
</dbReference>
<name>A0A291QZK1_9BACT</name>
<accession>A0A291QZK1</accession>
<proteinExistence type="predicted"/>
<dbReference type="NCBIfam" id="TIGR00976">
    <property type="entry name" value="CocE_NonD"/>
    <property type="match status" value="1"/>
</dbReference>
<dbReference type="Proteomes" id="UP000220133">
    <property type="component" value="Chromosome"/>
</dbReference>
<dbReference type="SMART" id="SM00939">
    <property type="entry name" value="PepX_C"/>
    <property type="match status" value="1"/>
</dbReference>
<evidence type="ECO:0000313" key="5">
    <source>
        <dbReference type="Proteomes" id="UP000220133"/>
    </source>
</evidence>
<dbReference type="InterPro" id="IPR029058">
    <property type="entry name" value="AB_hydrolase_fold"/>
</dbReference>
<evidence type="ECO:0000259" key="3">
    <source>
        <dbReference type="SMART" id="SM00939"/>
    </source>
</evidence>